<feature type="compositionally biased region" description="Polar residues" evidence="1">
    <location>
        <begin position="458"/>
        <end position="468"/>
    </location>
</feature>
<feature type="region of interest" description="Disordered" evidence="1">
    <location>
        <begin position="113"/>
        <end position="156"/>
    </location>
</feature>
<feature type="compositionally biased region" description="Low complexity" evidence="1">
    <location>
        <begin position="51"/>
        <end position="65"/>
    </location>
</feature>
<evidence type="ECO:0000313" key="4">
    <source>
        <dbReference type="Proteomes" id="UP000233524"/>
    </source>
</evidence>
<accession>A0A2N3N1T9</accession>
<dbReference type="EMBL" id="NLAX01001034">
    <property type="protein sequence ID" value="PKS06395.1"/>
    <property type="molecule type" value="Genomic_DNA"/>
</dbReference>
<feature type="region of interest" description="Disordered" evidence="1">
    <location>
        <begin position="17"/>
        <end position="91"/>
    </location>
</feature>
<feature type="compositionally biased region" description="Polar residues" evidence="1">
    <location>
        <begin position="66"/>
        <end position="79"/>
    </location>
</feature>
<dbReference type="GO" id="GO:0005773">
    <property type="term" value="C:vacuole"/>
    <property type="evidence" value="ECO:0007669"/>
    <property type="project" value="GOC"/>
</dbReference>
<proteinExistence type="predicted"/>
<evidence type="ECO:0000259" key="2">
    <source>
        <dbReference type="Pfam" id="PF08550"/>
    </source>
</evidence>
<feature type="compositionally biased region" description="Low complexity" evidence="1">
    <location>
        <begin position="509"/>
        <end position="519"/>
    </location>
</feature>
<feature type="region of interest" description="Disordered" evidence="1">
    <location>
        <begin position="339"/>
        <end position="359"/>
    </location>
</feature>
<feature type="region of interest" description="Disordered" evidence="1">
    <location>
        <begin position="495"/>
        <end position="533"/>
    </location>
</feature>
<dbReference type="PANTHER" id="PTHR28051:SF1">
    <property type="entry name" value="PROTEIN MTL1-RELATED"/>
    <property type="match status" value="1"/>
</dbReference>
<evidence type="ECO:0000256" key="1">
    <source>
        <dbReference type="SAM" id="MobiDB-lite"/>
    </source>
</evidence>
<keyword evidence="4" id="KW-1185">Reference proteome</keyword>
<dbReference type="PANTHER" id="PTHR28051">
    <property type="entry name" value="PROTEIN MTL1-RELATED"/>
    <property type="match status" value="1"/>
</dbReference>
<feature type="compositionally biased region" description="Polar residues" evidence="1">
    <location>
        <begin position="132"/>
        <end position="151"/>
    </location>
</feature>
<dbReference type="InParanoid" id="A0A2N3N1T9"/>
<dbReference type="GO" id="GO:0042149">
    <property type="term" value="P:cellular response to glucose starvation"/>
    <property type="evidence" value="ECO:0007669"/>
    <property type="project" value="TreeGrafter"/>
</dbReference>
<dbReference type="InterPro" id="IPR052292">
    <property type="entry name" value="Glucose_repression_reg"/>
</dbReference>
<feature type="compositionally biased region" description="Polar residues" evidence="1">
    <location>
        <begin position="342"/>
        <end position="358"/>
    </location>
</feature>
<dbReference type="Proteomes" id="UP000233524">
    <property type="component" value="Unassembled WGS sequence"/>
</dbReference>
<feature type="domain" description="Nitrogen regulatory protein areA GATA-like" evidence="2">
    <location>
        <begin position="190"/>
        <end position="215"/>
    </location>
</feature>
<comment type="caution">
    <text evidence="3">The sequence shown here is derived from an EMBL/GenBank/DDBJ whole genome shotgun (WGS) entry which is preliminary data.</text>
</comment>
<organism evidence="3 4">
    <name type="scientific">Lomentospora prolificans</name>
    <dbReference type="NCBI Taxonomy" id="41688"/>
    <lineage>
        <taxon>Eukaryota</taxon>
        <taxon>Fungi</taxon>
        <taxon>Dikarya</taxon>
        <taxon>Ascomycota</taxon>
        <taxon>Pezizomycotina</taxon>
        <taxon>Sordariomycetes</taxon>
        <taxon>Hypocreomycetidae</taxon>
        <taxon>Microascales</taxon>
        <taxon>Microascaceae</taxon>
        <taxon>Lomentospora</taxon>
    </lineage>
</organism>
<feature type="compositionally biased region" description="Low complexity" evidence="1">
    <location>
        <begin position="27"/>
        <end position="39"/>
    </location>
</feature>
<dbReference type="STRING" id="41688.A0A2N3N1T9"/>
<sequence>MAVVLSSEDDYFSSTNLRRTRSQSKFATKSSLRSSASTSRLEDSYSHFSRPYSDSTASSPAPSSPRTVQPADSTDGSLVSTPASNISLSSSSDCDELQIDFHPDDHFVLPDYDHALYPDPLEDLEPPPSPKNGHSYTNSPDNDGSGSSTDGPVTPEVVDRAEDDTAIRQQPTRHVDYLSHNWTEEEIWSSWRYIVSRRKDYMNAARLENASWRTWLKAKNNLRTVSPETLNWLKECDVTWLYGPLQTPDISAGRAADPETGSSTMSKSNSFINKKPILKKRSMSEIMLRRSLSSSSLLKQAAAAVQAQEKDARRGYSRPAFDRATTDYVTFPFSSRRESKETSLLPSASSSGIVSPTSGRRRIHFNEQVEQCIAVDLRADDDNDTPVDIYGSSDSDDGAIMMKRTSTRRKRMPVPRRKKKVPEGKTIAMLPSTTLKDREGILDSETAMKHSGRAYRSPTVSPSSSQETLRADAAKSNSPRRSFFEEVDDGDVTFADASSSLDRPGGGLRRTTSSSSLTSEPTGMRRTPSGMFMPCDETEVPAGNGGIFSRVLDTVNTARDIAHVIWNVGWRK</sequence>
<feature type="region of interest" description="Disordered" evidence="1">
    <location>
        <begin position="447"/>
        <end position="482"/>
    </location>
</feature>
<evidence type="ECO:0000313" key="3">
    <source>
        <dbReference type="EMBL" id="PKS06395.1"/>
    </source>
</evidence>
<gene>
    <name evidence="3" type="ORF">jhhlp_007143</name>
</gene>
<dbReference type="Pfam" id="PF08550">
    <property type="entry name" value="GATA_AreA"/>
    <property type="match status" value="1"/>
</dbReference>
<dbReference type="AlphaFoldDB" id="A0A2N3N1T9"/>
<feature type="compositionally biased region" description="Low complexity" evidence="1">
    <location>
        <begin position="80"/>
        <end position="91"/>
    </location>
</feature>
<reference evidence="3 4" key="1">
    <citation type="journal article" date="2017" name="G3 (Bethesda)">
        <title>First Draft Genome Sequence of the Pathogenic Fungus Lomentospora prolificans (Formerly Scedosporium prolificans).</title>
        <authorList>
            <person name="Luo R."/>
            <person name="Zimin A."/>
            <person name="Workman R."/>
            <person name="Fan Y."/>
            <person name="Pertea G."/>
            <person name="Grossman N."/>
            <person name="Wear M.P."/>
            <person name="Jia B."/>
            <person name="Miller H."/>
            <person name="Casadevall A."/>
            <person name="Timp W."/>
            <person name="Zhang S.X."/>
            <person name="Salzberg S.L."/>
        </authorList>
    </citation>
    <scope>NUCLEOTIDE SEQUENCE [LARGE SCALE GENOMIC DNA]</scope>
    <source>
        <strain evidence="3 4">JHH-5317</strain>
    </source>
</reference>
<dbReference type="OrthoDB" id="5563539at2759"/>
<dbReference type="InterPro" id="IPR013860">
    <property type="entry name" value="AreA_GATA"/>
</dbReference>
<dbReference type="VEuPathDB" id="FungiDB:jhhlp_007143"/>
<protein>
    <recommendedName>
        <fullName evidence="2">Nitrogen regulatory protein areA GATA-like domain-containing protein</fullName>
    </recommendedName>
</protein>
<dbReference type="GO" id="GO:0007039">
    <property type="term" value="P:protein catabolic process in the vacuole"/>
    <property type="evidence" value="ECO:0007669"/>
    <property type="project" value="TreeGrafter"/>
</dbReference>
<name>A0A2N3N1T9_9PEZI</name>